<proteinExistence type="predicted"/>
<evidence type="ECO:0000313" key="3">
    <source>
        <dbReference type="Proteomes" id="UP001218218"/>
    </source>
</evidence>
<dbReference type="SUPFAM" id="SSF63825">
    <property type="entry name" value="YWTD domain"/>
    <property type="match status" value="1"/>
</dbReference>
<dbReference type="GO" id="GO:0006508">
    <property type="term" value="P:proteolysis"/>
    <property type="evidence" value="ECO:0007669"/>
    <property type="project" value="InterPro"/>
</dbReference>
<sequence>MSPRLAPYGNWISPITASAVAAQNFLAGVEEVILDPVTSKVYFAQKRPEENGRSAVVDASSRRDLFGESWDARTQLHEYGGAAATVYNGVLYFSHILDHRVYKADLKGDGVEPTAITPVNPVTRFADFTVHPKHSDLIVCSVEDHTDPHPARVLTYLVLIDAENKTVSRLVEGADFYACARFSPDGNFLVWQQWHHPELPWQSAEIILAPVIVEGRKLKIGNTIHVAGKTEAIAAQDPNWASNNTIFFTCDVSGYHNPWKFIFDPTDPVAGKASPILREPIAEEFGAPQWFLSRHGSGALSESKVAFVSFSEGCSVLHICDLITGDMRTVSRSFAHIQYLHGDGRGKVVMLGQPADAGEALIELMLDNDGNPQIKTLSPPAVENPELPSSYISAPKYFALTLPPDNRTCYINYYPPKNPNYDGGLPGEKPPVVVLVHGGPWYMETANLNWTKQFFTSRGWAHLDVNYGGSTGFGRAFRESLQGKWGLLDIEDVYQSVLKLDELGLIDAQRAVVHGGSAGGYSVLQLATDLPTAFRAGAPHYGVSDMRKLDEVLHKFEYYLCDRLMGGTWEECEPVWRARSPIYHADKILMPLLILQGEDDTVVPADQMVEMVKKIKERKGKVDLVLFPGEGHGWRKASTAQTVLEREMVFFNEVLGLENTHSGEKALNQ</sequence>
<evidence type="ECO:0000259" key="1">
    <source>
        <dbReference type="Pfam" id="PF00326"/>
    </source>
</evidence>
<dbReference type="InterPro" id="IPR050585">
    <property type="entry name" value="Xaa-Pro_dipeptidyl-ppase/CocE"/>
</dbReference>
<name>A0AAD7AVH5_9AGAR</name>
<dbReference type="InterPro" id="IPR001375">
    <property type="entry name" value="Peptidase_S9_cat"/>
</dbReference>
<dbReference type="PANTHER" id="PTHR43056:SF5">
    <property type="entry name" value="PEPTIDASE S9 PROLYL OLIGOPEPTIDASE CATALYTIC DOMAIN-CONTAINING PROTEIN"/>
    <property type="match status" value="1"/>
</dbReference>
<reference evidence="2" key="1">
    <citation type="submission" date="2023-03" db="EMBL/GenBank/DDBJ databases">
        <title>Massive genome expansion in bonnet fungi (Mycena s.s.) driven by repeated elements and novel gene families across ecological guilds.</title>
        <authorList>
            <consortium name="Lawrence Berkeley National Laboratory"/>
            <person name="Harder C.B."/>
            <person name="Miyauchi S."/>
            <person name="Viragh M."/>
            <person name="Kuo A."/>
            <person name="Thoen E."/>
            <person name="Andreopoulos B."/>
            <person name="Lu D."/>
            <person name="Skrede I."/>
            <person name="Drula E."/>
            <person name="Henrissat B."/>
            <person name="Morin E."/>
            <person name="Kohler A."/>
            <person name="Barry K."/>
            <person name="LaButti K."/>
            <person name="Morin E."/>
            <person name="Salamov A."/>
            <person name="Lipzen A."/>
            <person name="Mereny Z."/>
            <person name="Hegedus B."/>
            <person name="Baldrian P."/>
            <person name="Stursova M."/>
            <person name="Weitz H."/>
            <person name="Taylor A."/>
            <person name="Grigoriev I.V."/>
            <person name="Nagy L.G."/>
            <person name="Martin F."/>
            <person name="Kauserud H."/>
        </authorList>
    </citation>
    <scope>NUCLEOTIDE SEQUENCE</scope>
    <source>
        <strain evidence="2">CBHHK002</strain>
    </source>
</reference>
<dbReference type="AlphaFoldDB" id="A0AAD7AVH5"/>
<dbReference type="InterPro" id="IPR029058">
    <property type="entry name" value="AB_hydrolase_fold"/>
</dbReference>
<evidence type="ECO:0000313" key="2">
    <source>
        <dbReference type="EMBL" id="KAJ7368791.1"/>
    </source>
</evidence>
<dbReference type="Gene3D" id="3.40.50.1820">
    <property type="entry name" value="alpha/beta hydrolase"/>
    <property type="match status" value="1"/>
</dbReference>
<gene>
    <name evidence="2" type="ORF">DFH08DRAFT_832252</name>
</gene>
<dbReference type="SUPFAM" id="SSF53474">
    <property type="entry name" value="alpha/beta-Hydrolases"/>
    <property type="match status" value="1"/>
</dbReference>
<comment type="caution">
    <text evidence="2">The sequence shown here is derived from an EMBL/GenBank/DDBJ whole genome shotgun (WGS) entry which is preliminary data.</text>
</comment>
<organism evidence="2 3">
    <name type="scientific">Mycena albidolilacea</name>
    <dbReference type="NCBI Taxonomy" id="1033008"/>
    <lineage>
        <taxon>Eukaryota</taxon>
        <taxon>Fungi</taxon>
        <taxon>Dikarya</taxon>
        <taxon>Basidiomycota</taxon>
        <taxon>Agaricomycotina</taxon>
        <taxon>Agaricomycetes</taxon>
        <taxon>Agaricomycetidae</taxon>
        <taxon>Agaricales</taxon>
        <taxon>Marasmiineae</taxon>
        <taxon>Mycenaceae</taxon>
        <taxon>Mycena</taxon>
    </lineage>
</organism>
<accession>A0AAD7AVH5</accession>
<feature type="domain" description="Peptidase S9 prolyl oligopeptidase catalytic" evidence="1">
    <location>
        <begin position="448"/>
        <end position="656"/>
    </location>
</feature>
<dbReference type="EMBL" id="JARIHO010000001">
    <property type="protein sequence ID" value="KAJ7368791.1"/>
    <property type="molecule type" value="Genomic_DNA"/>
</dbReference>
<keyword evidence="3" id="KW-1185">Reference proteome</keyword>
<protein>
    <submittedName>
        <fullName evidence="2">Alpha/beta-hydrolase</fullName>
    </submittedName>
</protein>
<dbReference type="PANTHER" id="PTHR43056">
    <property type="entry name" value="PEPTIDASE S9 PROLYL OLIGOPEPTIDASE"/>
    <property type="match status" value="1"/>
</dbReference>
<dbReference type="Proteomes" id="UP001218218">
    <property type="component" value="Unassembled WGS sequence"/>
</dbReference>
<dbReference type="GO" id="GO:0008236">
    <property type="term" value="F:serine-type peptidase activity"/>
    <property type="evidence" value="ECO:0007669"/>
    <property type="project" value="InterPro"/>
</dbReference>
<dbReference type="Pfam" id="PF00326">
    <property type="entry name" value="Peptidase_S9"/>
    <property type="match status" value="1"/>
</dbReference>